<accession>A0ABP0LQU9</accession>
<evidence type="ECO:0008006" key="5">
    <source>
        <dbReference type="Google" id="ProtNLM"/>
    </source>
</evidence>
<evidence type="ECO:0000313" key="3">
    <source>
        <dbReference type="EMBL" id="CAK9041576.1"/>
    </source>
</evidence>
<organism evidence="2 4">
    <name type="scientific">Durusdinium trenchii</name>
    <dbReference type="NCBI Taxonomy" id="1381693"/>
    <lineage>
        <taxon>Eukaryota</taxon>
        <taxon>Sar</taxon>
        <taxon>Alveolata</taxon>
        <taxon>Dinophyceae</taxon>
        <taxon>Suessiales</taxon>
        <taxon>Symbiodiniaceae</taxon>
        <taxon>Durusdinium</taxon>
    </lineage>
</organism>
<dbReference type="EMBL" id="CAXAMN010013681">
    <property type="protein sequence ID" value="CAK9041545.1"/>
    <property type="molecule type" value="Genomic_DNA"/>
</dbReference>
<reference evidence="2 4" key="1">
    <citation type="submission" date="2024-02" db="EMBL/GenBank/DDBJ databases">
        <authorList>
            <person name="Chen Y."/>
            <person name="Shah S."/>
            <person name="Dougan E. K."/>
            <person name="Thang M."/>
            <person name="Chan C."/>
        </authorList>
    </citation>
    <scope>NUCLEOTIDE SEQUENCE [LARGE SCALE GENOMIC DNA]</scope>
</reference>
<proteinExistence type="predicted"/>
<dbReference type="EMBL" id="CAXAMN010013703">
    <property type="protein sequence ID" value="CAK9041576.1"/>
    <property type="molecule type" value="Genomic_DNA"/>
</dbReference>
<keyword evidence="1" id="KW-0732">Signal</keyword>
<sequence length="88" mass="9367">MNTHFLCLLAIAAAQPSSPLSPEQLKPLTSFRQQHRRLVDGRLCAAAFVQDEQVFTGCSDVALSEICVPCALGTCCVSTRSGTKPEGS</sequence>
<gene>
    <name evidence="2" type="ORF">CCMP2556_LOCUS22257</name>
    <name evidence="3" type="ORF">CCMP2556_LOCUS22270</name>
</gene>
<keyword evidence="4" id="KW-1185">Reference proteome</keyword>
<evidence type="ECO:0000256" key="1">
    <source>
        <dbReference type="SAM" id="SignalP"/>
    </source>
</evidence>
<feature type="chain" id="PRO_5045029286" description="Secreted protein" evidence="1">
    <location>
        <begin position="20"/>
        <end position="88"/>
    </location>
</feature>
<dbReference type="Proteomes" id="UP001642484">
    <property type="component" value="Unassembled WGS sequence"/>
</dbReference>
<evidence type="ECO:0000313" key="2">
    <source>
        <dbReference type="EMBL" id="CAK9041545.1"/>
    </source>
</evidence>
<evidence type="ECO:0000313" key="4">
    <source>
        <dbReference type="Proteomes" id="UP001642484"/>
    </source>
</evidence>
<feature type="signal peptide" evidence="1">
    <location>
        <begin position="1"/>
        <end position="19"/>
    </location>
</feature>
<comment type="caution">
    <text evidence="2">The sequence shown here is derived from an EMBL/GenBank/DDBJ whole genome shotgun (WGS) entry which is preliminary data.</text>
</comment>
<protein>
    <recommendedName>
        <fullName evidence="5">Secreted protein</fullName>
    </recommendedName>
</protein>
<name>A0ABP0LQU9_9DINO</name>